<dbReference type="InterPro" id="IPR027417">
    <property type="entry name" value="P-loop_NTPase"/>
</dbReference>
<dbReference type="GeneID" id="85308287"/>
<name>A0AAJ0BR90_9PEZI</name>
<keyword evidence="1" id="KW-0812">Transmembrane</keyword>
<dbReference type="AlphaFoldDB" id="A0AAJ0BR90"/>
<comment type="caution">
    <text evidence="2">The sequence shown here is derived from an EMBL/GenBank/DDBJ whole genome shotgun (WGS) entry which is preliminary data.</text>
</comment>
<dbReference type="EMBL" id="MU839057">
    <property type="protein sequence ID" value="KAK1761659.1"/>
    <property type="molecule type" value="Genomic_DNA"/>
</dbReference>
<evidence type="ECO:0000256" key="1">
    <source>
        <dbReference type="SAM" id="Phobius"/>
    </source>
</evidence>
<dbReference type="RefSeq" id="XP_060277872.1">
    <property type="nucleotide sequence ID" value="XM_060425100.1"/>
</dbReference>
<keyword evidence="1" id="KW-1133">Transmembrane helix</keyword>
<proteinExistence type="predicted"/>
<organism evidence="2 3">
    <name type="scientific">Phialemonium atrogriseum</name>
    <dbReference type="NCBI Taxonomy" id="1093897"/>
    <lineage>
        <taxon>Eukaryota</taxon>
        <taxon>Fungi</taxon>
        <taxon>Dikarya</taxon>
        <taxon>Ascomycota</taxon>
        <taxon>Pezizomycotina</taxon>
        <taxon>Sordariomycetes</taxon>
        <taxon>Sordariomycetidae</taxon>
        <taxon>Cephalothecales</taxon>
        <taxon>Cephalothecaceae</taxon>
        <taxon>Phialemonium</taxon>
    </lineage>
</organism>
<accession>A0AAJ0BR90</accession>
<feature type="non-terminal residue" evidence="2">
    <location>
        <position position="1"/>
    </location>
</feature>
<feature type="transmembrane region" description="Helical" evidence="1">
    <location>
        <begin position="12"/>
        <end position="36"/>
    </location>
</feature>
<evidence type="ECO:0000313" key="2">
    <source>
        <dbReference type="EMBL" id="KAK1761659.1"/>
    </source>
</evidence>
<keyword evidence="1" id="KW-0472">Membrane</keyword>
<protein>
    <submittedName>
        <fullName evidence="2">Uncharacterized protein</fullName>
    </submittedName>
</protein>
<sequence length="56" mass="6531">IMQVARIGKGKSMLFILLAFCLLKEVIIVIVLLIALQKDLHRQCKLYKIDLYVWQS</sequence>
<dbReference type="Gene3D" id="3.40.50.300">
    <property type="entry name" value="P-loop containing nucleotide triphosphate hydrolases"/>
    <property type="match status" value="1"/>
</dbReference>
<dbReference type="Proteomes" id="UP001244011">
    <property type="component" value="Unassembled WGS sequence"/>
</dbReference>
<gene>
    <name evidence="2" type="ORF">QBC33DRAFT_462921</name>
</gene>
<keyword evidence="3" id="KW-1185">Reference proteome</keyword>
<reference evidence="2" key="1">
    <citation type="submission" date="2023-06" db="EMBL/GenBank/DDBJ databases">
        <title>Genome-scale phylogeny and comparative genomics of the fungal order Sordariales.</title>
        <authorList>
            <consortium name="Lawrence Berkeley National Laboratory"/>
            <person name="Hensen N."/>
            <person name="Bonometti L."/>
            <person name="Westerberg I."/>
            <person name="Brannstrom I.O."/>
            <person name="Guillou S."/>
            <person name="Cros-Aarteil S."/>
            <person name="Calhoun S."/>
            <person name="Haridas S."/>
            <person name="Kuo A."/>
            <person name="Mondo S."/>
            <person name="Pangilinan J."/>
            <person name="Riley R."/>
            <person name="Labutti K."/>
            <person name="Andreopoulos B."/>
            <person name="Lipzen A."/>
            <person name="Chen C."/>
            <person name="Yanf M."/>
            <person name="Daum C."/>
            <person name="Ng V."/>
            <person name="Clum A."/>
            <person name="Steindorff A."/>
            <person name="Ohm R."/>
            <person name="Martin F."/>
            <person name="Silar P."/>
            <person name="Natvig D."/>
            <person name="Lalanne C."/>
            <person name="Gautier V."/>
            <person name="Ament-Velasquez S.L."/>
            <person name="Kruys A."/>
            <person name="Hutchinson M.I."/>
            <person name="Powell A.J."/>
            <person name="Barry K."/>
            <person name="Miller A.N."/>
            <person name="Grigoriev I.V."/>
            <person name="Debuchy R."/>
            <person name="Gladieux P."/>
            <person name="Thoren M.H."/>
            <person name="Johannesson H."/>
        </authorList>
    </citation>
    <scope>NUCLEOTIDE SEQUENCE</scope>
    <source>
        <strain evidence="2">8032-3</strain>
    </source>
</reference>
<evidence type="ECO:0000313" key="3">
    <source>
        <dbReference type="Proteomes" id="UP001244011"/>
    </source>
</evidence>